<name>A0A9P3G039_9APHY</name>
<dbReference type="AlphaFoldDB" id="A0A9P3G039"/>
<comment type="caution">
    <text evidence="2">The sequence shown here is derived from an EMBL/GenBank/DDBJ whole genome shotgun (WGS) entry which is preliminary data.</text>
</comment>
<dbReference type="InterPro" id="IPR011009">
    <property type="entry name" value="Kinase-like_dom_sf"/>
</dbReference>
<dbReference type="OrthoDB" id="5404599at2759"/>
<dbReference type="Pfam" id="PF01636">
    <property type="entry name" value="APH"/>
    <property type="match status" value="1"/>
</dbReference>
<evidence type="ECO:0000313" key="2">
    <source>
        <dbReference type="EMBL" id="GJE86482.1"/>
    </source>
</evidence>
<accession>A0A9P3G039</accession>
<dbReference type="PANTHER" id="PTHR21310">
    <property type="entry name" value="AMINOGLYCOSIDE PHOSPHOTRANSFERASE-RELATED-RELATED"/>
    <property type="match status" value="1"/>
</dbReference>
<reference evidence="2 3" key="1">
    <citation type="submission" date="2021-08" db="EMBL/GenBank/DDBJ databases">
        <title>Draft Genome Sequence of Phanerochaete sordida strain YK-624.</title>
        <authorList>
            <person name="Mori T."/>
            <person name="Dohra H."/>
            <person name="Suzuki T."/>
            <person name="Kawagishi H."/>
            <person name="Hirai H."/>
        </authorList>
    </citation>
    <scope>NUCLEOTIDE SEQUENCE [LARGE SCALE GENOMIC DNA]</scope>
    <source>
        <strain evidence="2 3">YK-624</strain>
    </source>
</reference>
<dbReference type="Proteomes" id="UP000703269">
    <property type="component" value="Unassembled WGS sequence"/>
</dbReference>
<sequence length="457" mass="50397">MPLFTCDEAGCTGAAVRGKACLLCLRHLCTDHLKRGVHGCPNWQNDAEAEAWGVANARATRDEVNALIATVDARALENHATLLRGGIACTVVPLAYDAENIHHVMGGMNFHITICFADGVEWICRIRRNNVSSPPRSIQNAILNSEVATLKFLASIRVPVPQVHGYATFGDNNPVGVGYILMDKLPGRPLDLDAANAEQKRRFMSRFAEIFATLAAHPFLAIGSPLLSTLNQAVVGPVASETFAPALGSQILLGPFDSATEYRRTALEIAIELIRRQELYVDTSIDAYLVHRFLLDKLPLLDAADTSGGSGFYLKHMDDKGDHIMVDDDFNITGIIDWERAQTVPKAEAFAAPLFMLDVAEYYSGVNELSATESTFVEVLKEQGHAELAELVSRGRVQHRIMHCINGDVDDPDFPNIFMALLRLLPEQDAPTDSWDFWRAWTLRRFEDDPGLQALFA</sequence>
<organism evidence="2 3">
    <name type="scientific">Phanerochaete sordida</name>
    <dbReference type="NCBI Taxonomy" id="48140"/>
    <lineage>
        <taxon>Eukaryota</taxon>
        <taxon>Fungi</taxon>
        <taxon>Dikarya</taxon>
        <taxon>Basidiomycota</taxon>
        <taxon>Agaricomycotina</taxon>
        <taxon>Agaricomycetes</taxon>
        <taxon>Polyporales</taxon>
        <taxon>Phanerochaetaceae</taxon>
        <taxon>Phanerochaete</taxon>
    </lineage>
</organism>
<dbReference type="SUPFAM" id="SSF118310">
    <property type="entry name" value="AN1-like Zinc finger"/>
    <property type="match status" value="1"/>
</dbReference>
<feature type="domain" description="Aminoglycoside phosphotransferase" evidence="1">
    <location>
        <begin position="143"/>
        <end position="342"/>
    </location>
</feature>
<dbReference type="InterPro" id="IPR051678">
    <property type="entry name" value="AGP_Transferase"/>
</dbReference>
<proteinExistence type="predicted"/>
<dbReference type="InterPro" id="IPR002575">
    <property type="entry name" value="Aminoglycoside_PTrfase"/>
</dbReference>
<protein>
    <recommendedName>
        <fullName evidence="1">Aminoglycoside phosphotransferase domain-containing protein</fullName>
    </recommendedName>
</protein>
<dbReference type="InterPro" id="IPR035896">
    <property type="entry name" value="AN1-like_Znf"/>
</dbReference>
<dbReference type="EMBL" id="BPQB01000004">
    <property type="protein sequence ID" value="GJE86482.1"/>
    <property type="molecule type" value="Genomic_DNA"/>
</dbReference>
<gene>
    <name evidence="2" type="ORF">PsYK624_025620</name>
</gene>
<evidence type="ECO:0000313" key="3">
    <source>
        <dbReference type="Proteomes" id="UP000703269"/>
    </source>
</evidence>
<dbReference type="SUPFAM" id="SSF56112">
    <property type="entry name" value="Protein kinase-like (PK-like)"/>
    <property type="match status" value="1"/>
</dbReference>
<evidence type="ECO:0000259" key="1">
    <source>
        <dbReference type="Pfam" id="PF01636"/>
    </source>
</evidence>
<dbReference type="PANTHER" id="PTHR21310:SF15">
    <property type="entry name" value="AMINOGLYCOSIDE PHOSPHOTRANSFERASE DOMAIN-CONTAINING PROTEIN"/>
    <property type="match status" value="1"/>
</dbReference>
<keyword evidence="3" id="KW-1185">Reference proteome</keyword>